<reference evidence="1" key="1">
    <citation type="submission" date="2019-03" db="EMBL/GenBank/DDBJ databases">
        <title>Single cell metagenomics reveals metabolic interactions within the superorganism composed of flagellate Streblomastix strix and complex community of Bacteroidetes bacteria on its surface.</title>
        <authorList>
            <person name="Treitli S.C."/>
            <person name="Kolisko M."/>
            <person name="Husnik F."/>
            <person name="Keeling P."/>
            <person name="Hampl V."/>
        </authorList>
    </citation>
    <scope>NUCLEOTIDE SEQUENCE</scope>
    <source>
        <strain evidence="1">STM</strain>
    </source>
</reference>
<accession>A0A5J4PXR3</accession>
<sequence length="293" mass="34630">MTSITKTLIDTLIFKNFISIPLETNDKNFLQEISRVTINNGRIYVFDDRLDKICIFDDKGKYINQIHSIGEGPKEYLAIIDFCLDEKNNEVLLLCDRPYKWMRFSLDGDFIDETTFSDLYMEMSIDSDHLFCLLDENTDEYEIGCFNQNFQFIYKGLASRDNINKECHSRGKSLVKSNNLNYTRRFDPSIYHLSKDRIEKKYEFDFGEHRFPIDLSYEKDCSKFFERCRAGKYIYSITNAVESDKYIIFNTNIGICLYEKETNKLNGYEILLNQSLRSGSNVFFQMKEMEIQS</sequence>
<comment type="caution">
    <text evidence="1">The sequence shown here is derived from an EMBL/GenBank/DDBJ whole genome shotgun (WGS) entry which is preliminary data.</text>
</comment>
<dbReference type="InterPro" id="IPR011042">
    <property type="entry name" value="6-blade_b-propeller_TolB-like"/>
</dbReference>
<dbReference type="Pfam" id="PF17170">
    <property type="entry name" value="DUF5128"/>
    <property type="match status" value="1"/>
</dbReference>
<evidence type="ECO:0000313" key="1">
    <source>
        <dbReference type="EMBL" id="KAA6313852.1"/>
    </source>
</evidence>
<evidence type="ECO:0008006" key="2">
    <source>
        <dbReference type="Google" id="ProtNLM"/>
    </source>
</evidence>
<name>A0A5J4PXR3_9ZZZZ</name>
<dbReference type="Gene3D" id="2.120.10.30">
    <property type="entry name" value="TolB, C-terminal domain"/>
    <property type="match status" value="1"/>
</dbReference>
<gene>
    <name evidence="1" type="ORF">EZS27_035441</name>
</gene>
<dbReference type="EMBL" id="SNRY01005893">
    <property type="protein sequence ID" value="KAA6313852.1"/>
    <property type="molecule type" value="Genomic_DNA"/>
</dbReference>
<proteinExistence type="predicted"/>
<dbReference type="AlphaFoldDB" id="A0A5J4PXR3"/>
<protein>
    <recommendedName>
        <fullName evidence="2">6-bladed beta-propeller</fullName>
    </recommendedName>
</protein>
<organism evidence="1">
    <name type="scientific">termite gut metagenome</name>
    <dbReference type="NCBI Taxonomy" id="433724"/>
    <lineage>
        <taxon>unclassified sequences</taxon>
        <taxon>metagenomes</taxon>
        <taxon>organismal metagenomes</taxon>
    </lineage>
</organism>